<evidence type="ECO:0000256" key="6">
    <source>
        <dbReference type="ARBA" id="ARBA00022801"/>
    </source>
</evidence>
<protein>
    <recommendedName>
        <fullName evidence="8">Carboxypeptidase</fullName>
        <ecNumber evidence="8">3.4.16.-</ecNumber>
    </recommendedName>
</protein>
<dbReference type="PROSITE" id="PS00131">
    <property type="entry name" value="CARBOXYPEPT_SER_SER"/>
    <property type="match status" value="1"/>
</dbReference>
<dbReference type="PANTHER" id="PTHR11802:SF421">
    <property type="entry name" value="CARBOXYPEPTIDASE"/>
    <property type="match status" value="1"/>
</dbReference>
<keyword evidence="4 8" id="KW-0121">Carboxypeptidase</keyword>
<accession>A0AAV8TXG2</accession>
<dbReference type="Pfam" id="PF00450">
    <property type="entry name" value="Peptidase_S10"/>
    <property type="match status" value="1"/>
</dbReference>
<evidence type="ECO:0000256" key="4">
    <source>
        <dbReference type="ARBA" id="ARBA00022645"/>
    </source>
</evidence>
<comment type="similarity">
    <text evidence="2 8">Belongs to the peptidase S10 family.</text>
</comment>
<keyword evidence="3" id="KW-0964">Secreted</keyword>
<feature type="signal peptide" evidence="8">
    <location>
        <begin position="1"/>
        <end position="22"/>
    </location>
</feature>
<dbReference type="GO" id="GO:0004185">
    <property type="term" value="F:serine-type carboxypeptidase activity"/>
    <property type="evidence" value="ECO:0007669"/>
    <property type="project" value="UniProtKB-UniRule"/>
</dbReference>
<reference evidence="9 10" key="1">
    <citation type="submission" date="2021-09" db="EMBL/GenBank/DDBJ databases">
        <title>Genomic insights and catalytic innovation underlie evolution of tropane alkaloids biosynthesis.</title>
        <authorList>
            <person name="Wang Y.-J."/>
            <person name="Tian T."/>
            <person name="Huang J.-P."/>
            <person name="Huang S.-X."/>
        </authorList>
    </citation>
    <scope>NUCLEOTIDE SEQUENCE [LARGE SCALE GENOMIC DNA]</scope>
    <source>
        <strain evidence="9">KIB-2018</strain>
        <tissue evidence="9">Leaf</tissue>
    </source>
</reference>
<dbReference type="InterPro" id="IPR018202">
    <property type="entry name" value="Ser_caboxypep_ser_AS"/>
</dbReference>
<keyword evidence="6 8" id="KW-0378">Hydrolase</keyword>
<evidence type="ECO:0000313" key="10">
    <source>
        <dbReference type="Proteomes" id="UP001159364"/>
    </source>
</evidence>
<dbReference type="PROSITE" id="PS00560">
    <property type="entry name" value="CARBOXYPEPT_SER_HIS"/>
    <property type="match status" value="1"/>
</dbReference>
<evidence type="ECO:0000256" key="1">
    <source>
        <dbReference type="ARBA" id="ARBA00004613"/>
    </source>
</evidence>
<organism evidence="9 10">
    <name type="scientific">Erythroxylum novogranatense</name>
    <dbReference type="NCBI Taxonomy" id="1862640"/>
    <lineage>
        <taxon>Eukaryota</taxon>
        <taxon>Viridiplantae</taxon>
        <taxon>Streptophyta</taxon>
        <taxon>Embryophyta</taxon>
        <taxon>Tracheophyta</taxon>
        <taxon>Spermatophyta</taxon>
        <taxon>Magnoliopsida</taxon>
        <taxon>eudicotyledons</taxon>
        <taxon>Gunneridae</taxon>
        <taxon>Pentapetalae</taxon>
        <taxon>rosids</taxon>
        <taxon>fabids</taxon>
        <taxon>Malpighiales</taxon>
        <taxon>Erythroxylaceae</taxon>
        <taxon>Erythroxylum</taxon>
    </lineage>
</organism>
<evidence type="ECO:0000256" key="7">
    <source>
        <dbReference type="ARBA" id="ARBA00023180"/>
    </source>
</evidence>
<evidence type="ECO:0000313" key="9">
    <source>
        <dbReference type="EMBL" id="KAJ8770373.1"/>
    </source>
</evidence>
<dbReference type="GO" id="GO:0005576">
    <property type="term" value="C:extracellular region"/>
    <property type="evidence" value="ECO:0007669"/>
    <property type="project" value="UniProtKB-SubCell"/>
</dbReference>
<dbReference type="FunFam" id="3.40.50.1820:FF:000453">
    <property type="entry name" value="Carboxypeptidase"/>
    <property type="match status" value="1"/>
</dbReference>
<dbReference type="InterPro" id="IPR029058">
    <property type="entry name" value="AB_hydrolase_fold"/>
</dbReference>
<keyword evidence="8" id="KW-0732">Signal</keyword>
<dbReference type="EMBL" id="JAIWQS010000003">
    <property type="protein sequence ID" value="KAJ8770373.1"/>
    <property type="molecule type" value="Genomic_DNA"/>
</dbReference>
<dbReference type="PANTHER" id="PTHR11802">
    <property type="entry name" value="SERINE PROTEASE FAMILY S10 SERINE CARBOXYPEPTIDASE"/>
    <property type="match status" value="1"/>
</dbReference>
<gene>
    <name evidence="9" type="ORF">K2173_014986</name>
</gene>
<dbReference type="Proteomes" id="UP001159364">
    <property type="component" value="Linkage Group LG03"/>
</dbReference>
<name>A0AAV8TXG2_9ROSI</name>
<comment type="caution">
    <text evidence="9">The sequence shown here is derived from an EMBL/GenBank/DDBJ whole genome shotgun (WGS) entry which is preliminary data.</text>
</comment>
<comment type="subcellular location">
    <subcellularLocation>
        <location evidence="1">Secreted</location>
    </subcellularLocation>
</comment>
<dbReference type="SUPFAM" id="SSF53474">
    <property type="entry name" value="alpha/beta-Hydrolases"/>
    <property type="match status" value="1"/>
</dbReference>
<evidence type="ECO:0000256" key="5">
    <source>
        <dbReference type="ARBA" id="ARBA00022670"/>
    </source>
</evidence>
<keyword evidence="5 8" id="KW-0645">Protease</keyword>
<evidence type="ECO:0000256" key="2">
    <source>
        <dbReference type="ARBA" id="ARBA00009431"/>
    </source>
</evidence>
<evidence type="ECO:0000256" key="8">
    <source>
        <dbReference type="RuleBase" id="RU361156"/>
    </source>
</evidence>
<proteinExistence type="inferred from homology"/>
<keyword evidence="10" id="KW-1185">Reference proteome</keyword>
<feature type="chain" id="PRO_5043107476" description="Carboxypeptidase" evidence="8">
    <location>
        <begin position="23"/>
        <end position="475"/>
    </location>
</feature>
<dbReference type="GO" id="GO:0006508">
    <property type="term" value="P:proteolysis"/>
    <property type="evidence" value="ECO:0007669"/>
    <property type="project" value="UniProtKB-KW"/>
</dbReference>
<dbReference type="InterPro" id="IPR033124">
    <property type="entry name" value="Ser_caboxypep_his_AS"/>
</dbReference>
<dbReference type="GO" id="GO:0005773">
    <property type="term" value="C:vacuole"/>
    <property type="evidence" value="ECO:0007669"/>
    <property type="project" value="TreeGrafter"/>
</dbReference>
<evidence type="ECO:0000256" key="3">
    <source>
        <dbReference type="ARBA" id="ARBA00022525"/>
    </source>
</evidence>
<dbReference type="InterPro" id="IPR001563">
    <property type="entry name" value="Peptidase_S10"/>
</dbReference>
<dbReference type="AlphaFoldDB" id="A0AAV8TXG2"/>
<dbReference type="EC" id="3.4.16.-" evidence="8"/>
<dbReference type="Gene3D" id="3.40.50.1820">
    <property type="entry name" value="alpha/beta hydrolase"/>
    <property type="match status" value="1"/>
</dbReference>
<keyword evidence="7" id="KW-0325">Glycoprotein</keyword>
<dbReference type="PRINTS" id="PR00724">
    <property type="entry name" value="CRBOXYPTASEC"/>
</dbReference>
<sequence length="475" mass="53053">MRFPSSLLIVEICITFVQICMCSEANRILSLPGQPQVGFQQHAGYITVDEYQQRALFYYLVEAETEPASKPLLLWFNGGPGCSSVGVGAFQEHGPFRPSNGGSLIRNYYSWNNEANVLYVESPAGVGFSYSANTSFYKNVNDTITAQDNLMFLHNWFVEYPQYKGRDFYISGESYAGHYVPQLAQLILLSGSNFNLKGIAIGNPLVEFERDINSQALFLWSHGLISDDTYKLTEATCNMSQMWREDILFYPNITATCTRIENLIGNETSNDYDNYDVLVDICLSNGDSQVLARNQPLKVNSRRLSSLQSSQENPQPASQNVDPCVGIKTYQYLNRKEVQEALHAKLNGVGNWTTCTSVASYDFTNLFIPTIHVVGYLVRSGIRVLVYSGDQDSVIPFMATRSDVHDLAKAMGLNTTSPYRAWYMDKQVAGWTQVYNNILTYATIRGGSHMAPWSSPGRSLALIKAFLAGKPLPEA</sequence>